<dbReference type="OMA" id="CELQFIA"/>
<evidence type="ECO:0000259" key="4">
    <source>
        <dbReference type="SMART" id="SM00328"/>
    </source>
</evidence>
<evidence type="ECO:0000256" key="2">
    <source>
        <dbReference type="ARBA" id="ARBA00023157"/>
    </source>
</evidence>
<comment type="similarity">
    <text evidence="1">Belongs to the BPI/LBP/Plunc superfamily. BPI/LBP family.</text>
</comment>
<sequence length="847" mass="96894">MYKSKGIAIFNVHAENRNDERREEIIKPPRHVIQCALLTQWLADWLAGILTLAVLSSYDEPTTALSVPIDYHRCTATFCYIYLTKIHDMLWSTVYHRNHRYDVRAADREAIQVEQEFIKSYFKTTATPTNPTTTTTIHPYNFNVTKVSSKQKINKTKISWAEPVIETGTSRTQSENHTTRPLSRGKQYQIRWAEPVIETGTSRTQSENHTTRPLSRGKQSQISNTMMNYKYYFLLIIVIEIGEAIKLELSTDIPVTDIQYNISLSDSYQQNTSVGIPVLLDTESKNLQLQETIFTGIPAGIYFRISQKGVDYITSLTAEALPQLLEKSEMPTIENPQIKISHLTIDKFSNPTIKAKFVANIGIEAYVFLPHVMLNAFYDASTFFSTYKGKLKADVQNLSVTIEVHISRNESEKLNIIETPVCNVTSDLVRIVFAGDMSTYLNLLRSVIEQAVTDVLGNELCQLAIKIGQFFEQQKQQILMTTPIPQSTSSTPTPTHLLYFGESRQLMDMKSIQSAENENAFYETSNEKMENDEDLAAKFAADLCADDRLDDMNVLKYSGDMIYLRNKRNLYFGTTPESERFNPLLKDGLWAPDLTLMYSPKFSNEDVIFGLDAGIIFFGQRAKNVARPNMLNISAFGDKMFGVIISEYVPNTFFAHIYDEDMGVLREKFRTHNLPKFIKPIAKLLCARCELQFIANLTRRPHLVISEQGVKIDIQIDLLILFVGKSRRHNIVDANAELDVTVRPYLRHSRLYGDVALTGVDIKIKGKLWPKIKKRLRFAFNQRGIKLPVMCGVELERPSLSYIDHAIVIDTDFSYDLPRFIRKFKVHINAEIARARKKEQLESEEDY</sequence>
<feature type="region of interest" description="Disordered" evidence="3">
    <location>
        <begin position="200"/>
        <end position="219"/>
    </location>
</feature>
<dbReference type="Pfam" id="PF01273">
    <property type="entry name" value="LBP_BPI_CETP"/>
    <property type="match status" value="1"/>
</dbReference>
<dbReference type="WormBase" id="Bm4410">
    <property type="protein sequence ID" value="BM44549"/>
    <property type="gene ID" value="WBGene00224671"/>
    <property type="gene designation" value="Bma-nrf-5"/>
</dbReference>
<dbReference type="SMART" id="SM00329">
    <property type="entry name" value="BPI2"/>
    <property type="match status" value="1"/>
</dbReference>
<evidence type="ECO:0000313" key="6">
    <source>
        <dbReference type="EMBL" id="CRZ24236.1"/>
    </source>
</evidence>
<reference evidence="6" key="2">
    <citation type="submission" date="2012-12" db="EMBL/GenBank/DDBJ databases">
        <authorList>
            <person name="Gao Y.W."/>
            <person name="Fan S.T."/>
            <person name="Sun H.T."/>
            <person name="Wang Z."/>
            <person name="Gao X.L."/>
            <person name="Li Y.G."/>
            <person name="Wang T.C."/>
            <person name="Zhang K."/>
            <person name="Xu W.W."/>
            <person name="Yu Z.J."/>
            <person name="Xia X.Z."/>
        </authorList>
    </citation>
    <scope>NUCLEOTIDE SEQUENCE</scope>
    <source>
        <strain evidence="6">FR3</strain>
    </source>
</reference>
<gene>
    <name evidence="7" type="primary">bma-nrf-5</name>
    <name evidence="6" type="synonym">Bma-nrf-5</name>
    <name evidence="7" type="ORF">Bm4410</name>
    <name evidence="6" type="ORF">BM_Bm4410</name>
</gene>
<organism evidence="6">
    <name type="scientific">Brugia malayi</name>
    <name type="common">Filarial nematode worm</name>
    <dbReference type="NCBI Taxonomy" id="6279"/>
    <lineage>
        <taxon>Eukaryota</taxon>
        <taxon>Metazoa</taxon>
        <taxon>Ecdysozoa</taxon>
        <taxon>Nematoda</taxon>
        <taxon>Chromadorea</taxon>
        <taxon>Rhabditida</taxon>
        <taxon>Spirurina</taxon>
        <taxon>Spiruromorpha</taxon>
        <taxon>Filarioidea</taxon>
        <taxon>Onchocercidae</taxon>
        <taxon>Brugia</taxon>
    </lineage>
</organism>
<accession>A0A0H5SKD7</accession>
<keyword evidence="2" id="KW-1015">Disulfide bond</keyword>
<evidence type="ECO:0000256" key="1">
    <source>
        <dbReference type="ARBA" id="ARBA00007292"/>
    </source>
</evidence>
<dbReference type="PANTHER" id="PTHR10504:SF136">
    <property type="entry name" value="NOSE RESISTANT TO FLUOXETINE PROTEIN 5"/>
    <property type="match status" value="1"/>
</dbReference>
<protein>
    <submittedName>
        <fullName evidence="6">BMA-NRF-5</fullName>
    </submittedName>
</protein>
<dbReference type="InterPro" id="IPR017943">
    <property type="entry name" value="Bactericidal_perm-incr_a/b_dom"/>
</dbReference>
<name>A0A0H5SKD7_BRUMA</name>
<evidence type="ECO:0000313" key="7">
    <source>
        <dbReference type="WormBase" id="Bm4410"/>
    </source>
</evidence>
<dbReference type="SUPFAM" id="SSF55394">
    <property type="entry name" value="Bactericidal permeability-increasing protein, BPI"/>
    <property type="match status" value="2"/>
</dbReference>
<dbReference type="GO" id="GO:0005615">
    <property type="term" value="C:extracellular space"/>
    <property type="evidence" value="ECO:0007669"/>
    <property type="project" value="TreeGrafter"/>
</dbReference>
<dbReference type="InterPro" id="IPR017942">
    <property type="entry name" value="Lipid-bd_serum_glycop_N"/>
</dbReference>
<dbReference type="Gene3D" id="3.15.10.10">
    <property type="entry name" value="Bactericidal permeability-increasing protein, domain 1"/>
    <property type="match status" value="1"/>
</dbReference>
<reference evidence="6" key="1">
    <citation type="journal article" date="2007" name="Science">
        <title>Draft genome of the filarial nematode parasite Brugia malayi.</title>
        <authorList>
            <person name="Ghedin E."/>
            <person name="Wang S."/>
            <person name="Spiro D."/>
            <person name="Caler E."/>
            <person name="Zhao Q."/>
            <person name="Crabtree J."/>
            <person name="Allen J.E."/>
            <person name="Delcher A.L."/>
            <person name="Guiliano D.B."/>
            <person name="Miranda-Saavedra D."/>
            <person name="Angiuoli S.V."/>
            <person name="Creasy T."/>
            <person name="Amedeo P."/>
            <person name="Haas B."/>
            <person name="El-Sayed N.M."/>
            <person name="Wortman J.R."/>
            <person name="Feldblyum T."/>
            <person name="Tallon L."/>
            <person name="Schatz M."/>
            <person name="Shumway M."/>
            <person name="Koo H."/>
            <person name="Salzberg S.L."/>
            <person name="Schobel S."/>
            <person name="Pertea M."/>
            <person name="Pop M."/>
            <person name="White O."/>
            <person name="Barton G.J."/>
            <person name="Carlow C.K."/>
            <person name="Crawford M.J."/>
            <person name="Daub J."/>
            <person name="Dimmic M.W."/>
            <person name="Estes C.F."/>
            <person name="Foster J.M."/>
            <person name="Ganatra M."/>
            <person name="Gregory W.F."/>
            <person name="Johnson N.M."/>
            <person name="Jin J."/>
            <person name="Komuniecki R."/>
            <person name="Korf I."/>
            <person name="Kumar S."/>
            <person name="Laney S."/>
            <person name="Li B.W."/>
            <person name="Li W."/>
            <person name="Lindblom T.H."/>
            <person name="Lustigman S."/>
            <person name="Ma D."/>
            <person name="Maina C.V."/>
            <person name="Martin D.M."/>
            <person name="McCarter J.P."/>
            <person name="McReynolds L."/>
            <person name="Mitreva M."/>
            <person name="Nutman T.B."/>
            <person name="Parkinson J."/>
            <person name="Peregrin-Alvarez J.M."/>
            <person name="Poole C."/>
            <person name="Ren Q."/>
            <person name="Saunders L."/>
            <person name="Sluder A.E."/>
            <person name="Smith K."/>
            <person name="Stanke M."/>
            <person name="Unnasch T.R."/>
            <person name="Ware J."/>
            <person name="Wei A.D."/>
            <person name="Weil G."/>
            <person name="Williams D.J."/>
            <person name="Zhang Y."/>
            <person name="Williams S.A."/>
            <person name="Fraser-Liggett C."/>
            <person name="Slatko B."/>
            <person name="Blaxter M.L."/>
            <person name="Scott A.L."/>
        </authorList>
    </citation>
    <scope>NUCLEOTIDE SEQUENCE</scope>
    <source>
        <strain evidence="6">FR3</strain>
    </source>
</reference>
<dbReference type="GO" id="GO:0008289">
    <property type="term" value="F:lipid binding"/>
    <property type="evidence" value="ECO:0007669"/>
    <property type="project" value="InterPro"/>
</dbReference>
<dbReference type="PANTHER" id="PTHR10504">
    <property type="entry name" value="BACTERICIDAL PERMEABILITY-INCREASING BPI PROTEIN-RELATED"/>
    <property type="match status" value="1"/>
</dbReference>
<evidence type="ECO:0000256" key="3">
    <source>
        <dbReference type="SAM" id="MobiDB-lite"/>
    </source>
</evidence>
<feature type="domain" description="Lipid-binding serum glycoprotein N-terminal" evidence="4">
    <location>
        <begin position="304"/>
        <end position="518"/>
    </location>
</feature>
<feature type="domain" description="Lipid-binding serum glycoprotein C-terminal" evidence="5">
    <location>
        <begin position="635"/>
        <end position="811"/>
    </location>
</feature>
<dbReference type="EMBL" id="LN856950">
    <property type="protein sequence ID" value="CRZ24236.1"/>
    <property type="molecule type" value="Genomic_DNA"/>
</dbReference>
<dbReference type="SMART" id="SM00328">
    <property type="entry name" value="BPI1"/>
    <property type="match status" value="1"/>
</dbReference>
<dbReference type="AlphaFoldDB" id="A0A0H5SKD7"/>
<evidence type="ECO:0000259" key="5">
    <source>
        <dbReference type="SMART" id="SM00329"/>
    </source>
</evidence>
<dbReference type="InterPro" id="IPR001124">
    <property type="entry name" value="Lipid-bd_serum_glycop_C"/>
</dbReference>
<dbReference type="InterPro" id="IPR032942">
    <property type="entry name" value="BPI/LBP/Plunc"/>
</dbReference>
<proteinExistence type="inferred from homology"/>
<dbReference type="Gene3D" id="3.15.20.10">
    <property type="entry name" value="Bactericidal permeability-increasing protein, domain 2"/>
    <property type="match status" value="1"/>
</dbReference>